<evidence type="ECO:0000313" key="3">
    <source>
        <dbReference type="Proteomes" id="UP000724149"/>
    </source>
</evidence>
<dbReference type="Proteomes" id="UP000724149">
    <property type="component" value="Unassembled WGS sequence"/>
</dbReference>
<keyword evidence="3" id="KW-1185">Reference proteome</keyword>
<proteinExistence type="predicted"/>
<accession>A0ABS2GPL0</accession>
<organism evidence="2 3">
    <name type="scientific">Hydrogenoanaerobacterium saccharovorans</name>
    <dbReference type="NCBI Taxonomy" id="474960"/>
    <lineage>
        <taxon>Bacteria</taxon>
        <taxon>Bacillati</taxon>
        <taxon>Bacillota</taxon>
        <taxon>Clostridia</taxon>
        <taxon>Eubacteriales</taxon>
        <taxon>Oscillospiraceae</taxon>
        <taxon>Hydrogenoanaerobacterium</taxon>
    </lineage>
</organism>
<dbReference type="RefSeq" id="WP_204721733.1">
    <property type="nucleotide sequence ID" value="NZ_JACSNR010000010.1"/>
</dbReference>
<reference evidence="2 3" key="1">
    <citation type="journal article" date="2021" name="Sci. Rep.">
        <title>The distribution of antibiotic resistance genes in chicken gut microbiota commensals.</title>
        <authorList>
            <person name="Juricova H."/>
            <person name="Matiasovicova J."/>
            <person name="Kubasova T."/>
            <person name="Cejkova D."/>
            <person name="Rychlik I."/>
        </authorList>
    </citation>
    <scope>NUCLEOTIDE SEQUENCE [LARGE SCALE GENOMIC DNA]</scope>
    <source>
        <strain evidence="2 3">An564</strain>
    </source>
</reference>
<feature type="transmembrane region" description="Helical" evidence="1">
    <location>
        <begin position="6"/>
        <end position="22"/>
    </location>
</feature>
<keyword evidence="1" id="KW-1133">Transmembrane helix</keyword>
<dbReference type="EMBL" id="JACSNR010000010">
    <property type="protein sequence ID" value="MBM6924068.1"/>
    <property type="molecule type" value="Genomic_DNA"/>
</dbReference>
<comment type="caution">
    <text evidence="2">The sequence shown here is derived from an EMBL/GenBank/DDBJ whole genome shotgun (WGS) entry which is preliminary data.</text>
</comment>
<evidence type="ECO:0000256" key="1">
    <source>
        <dbReference type="SAM" id="Phobius"/>
    </source>
</evidence>
<gene>
    <name evidence="2" type="ORF">H9X81_10275</name>
</gene>
<keyword evidence="1" id="KW-0812">Transmembrane</keyword>
<sequence length="93" mass="10361">MSDASLTTLGVIFLVCLFFCTINKTLSKLMGGVGFFLIILIIFQSKTGTTIIDFSHIAEWLLSFGRRVAEWTESNLLPSLSELARVIEEGFLK</sequence>
<keyword evidence="1" id="KW-0472">Membrane</keyword>
<evidence type="ECO:0000313" key="2">
    <source>
        <dbReference type="EMBL" id="MBM6924068.1"/>
    </source>
</evidence>
<feature type="transmembrane region" description="Helical" evidence="1">
    <location>
        <begin position="29"/>
        <end position="45"/>
    </location>
</feature>
<name>A0ABS2GPL0_9FIRM</name>
<protein>
    <submittedName>
        <fullName evidence="2">Uncharacterized protein</fullName>
    </submittedName>
</protein>